<dbReference type="EMBL" id="CM037025">
    <property type="protein sequence ID" value="KAH7662047.1"/>
    <property type="molecule type" value="Genomic_DNA"/>
</dbReference>
<accession>A0ACB7UNK7</accession>
<comment type="caution">
    <text evidence="1">The sequence shown here is derived from an EMBL/GenBank/DDBJ whole genome shotgun (WGS) entry which is preliminary data.</text>
</comment>
<dbReference type="EC" id="3.1.1.3" evidence="1"/>
<evidence type="ECO:0000313" key="1">
    <source>
        <dbReference type="EMBL" id="KAH7662047.1"/>
    </source>
</evidence>
<keyword evidence="1" id="KW-0378">Hydrolase</keyword>
<reference evidence="2" key="1">
    <citation type="journal article" date="2022" name="Nat. Commun.">
        <title>Chromosome evolution and the genetic basis of agronomically important traits in greater yam.</title>
        <authorList>
            <person name="Bredeson J.V."/>
            <person name="Lyons J.B."/>
            <person name="Oniyinde I.O."/>
            <person name="Okereke N.R."/>
            <person name="Kolade O."/>
            <person name="Nnabue I."/>
            <person name="Nwadili C.O."/>
            <person name="Hribova E."/>
            <person name="Parker M."/>
            <person name="Nwogha J."/>
            <person name="Shu S."/>
            <person name="Carlson J."/>
            <person name="Kariba R."/>
            <person name="Muthemba S."/>
            <person name="Knop K."/>
            <person name="Barton G.J."/>
            <person name="Sherwood A.V."/>
            <person name="Lopez-Montes A."/>
            <person name="Asiedu R."/>
            <person name="Jamnadass R."/>
            <person name="Muchugi A."/>
            <person name="Goodstein D."/>
            <person name="Egesi C.N."/>
            <person name="Featherston J."/>
            <person name="Asfaw A."/>
            <person name="Simpson G.G."/>
            <person name="Dolezel J."/>
            <person name="Hendre P.S."/>
            <person name="Van Deynze A."/>
            <person name="Kumar P.L."/>
            <person name="Obidiegwu J.E."/>
            <person name="Bhattacharjee R."/>
            <person name="Rokhsar D.S."/>
        </authorList>
    </citation>
    <scope>NUCLEOTIDE SEQUENCE [LARGE SCALE GENOMIC DNA]</scope>
    <source>
        <strain evidence="2">cv. TDa95/00328</strain>
    </source>
</reference>
<organism evidence="1 2">
    <name type="scientific">Dioscorea alata</name>
    <name type="common">Purple yam</name>
    <dbReference type="NCBI Taxonomy" id="55571"/>
    <lineage>
        <taxon>Eukaryota</taxon>
        <taxon>Viridiplantae</taxon>
        <taxon>Streptophyta</taxon>
        <taxon>Embryophyta</taxon>
        <taxon>Tracheophyta</taxon>
        <taxon>Spermatophyta</taxon>
        <taxon>Magnoliopsida</taxon>
        <taxon>Liliopsida</taxon>
        <taxon>Dioscoreales</taxon>
        <taxon>Dioscoreaceae</taxon>
        <taxon>Dioscorea</taxon>
    </lineage>
</organism>
<proteinExistence type="predicted"/>
<evidence type="ECO:0000313" key="2">
    <source>
        <dbReference type="Proteomes" id="UP000827976"/>
    </source>
</evidence>
<gene>
    <name evidence="1" type="ORF">IHE45_15G105400</name>
</gene>
<name>A0ACB7UNK7_DIOAL</name>
<sequence>MDNSTRWYLLMLLSVCCMLFRFSNVAAAQYGSSQPTALFVFGDSLSDVGNNNYLFTIARCDFPHYGIDFPGGKPTGRCSNGKNIPDFLADELGVPSPKSYMSLNRTMKPGKFLEGVNFASASAGILNTTHKWHSSNIPLDTQIDYYSSVVGDLEESMGIVWTKCFISNSIFFISIGGNDVQVSNGTGISNFVSLLISTLKGQLEKLYNLGARKFAFMGLEPLGCCPALRAVNKSTGDCNNEVNQISVRYNEQAAHLLQEMQSKHVDINYSFFNAYRVFTQYINDPRTYGFNNVTVACCGMGFLRGEILCNPSASYCSNRTEYLFWDGWHQTEAATKLLVNTAFDGSPPDVFPVNVRQLSGRLMLM</sequence>
<protein>
    <submittedName>
        <fullName evidence="1">GDSL lipase/esterase protein</fullName>
        <ecNumber evidence="1">3.1.1.3</ecNumber>
    </submittedName>
</protein>
<keyword evidence="2" id="KW-1185">Reference proteome</keyword>
<dbReference type="Proteomes" id="UP000827976">
    <property type="component" value="Chromosome 15"/>
</dbReference>